<gene>
    <name evidence="10" type="ORF">ACFQXB_00715</name>
</gene>
<evidence type="ECO:0000256" key="3">
    <source>
        <dbReference type="ARBA" id="ARBA00022448"/>
    </source>
</evidence>
<comment type="caution">
    <text evidence="10">The sequence shown here is derived from an EMBL/GenBank/DDBJ whole genome shotgun (WGS) entry which is preliminary data.</text>
</comment>
<dbReference type="InterPro" id="IPR013525">
    <property type="entry name" value="ABC2_TM"/>
</dbReference>
<dbReference type="PANTHER" id="PTHR30413">
    <property type="entry name" value="INNER MEMBRANE TRANSPORT PERMEASE"/>
    <property type="match status" value="1"/>
</dbReference>
<dbReference type="RefSeq" id="WP_377397598.1">
    <property type="nucleotide sequence ID" value="NZ_JBHTFQ010000001.1"/>
</dbReference>
<evidence type="ECO:0000256" key="1">
    <source>
        <dbReference type="ARBA" id="ARBA00004429"/>
    </source>
</evidence>
<evidence type="ECO:0000313" key="10">
    <source>
        <dbReference type="EMBL" id="MFC7702714.1"/>
    </source>
</evidence>
<evidence type="ECO:0000259" key="9">
    <source>
        <dbReference type="Pfam" id="PF01061"/>
    </source>
</evidence>
<feature type="transmembrane region" description="Helical" evidence="8">
    <location>
        <begin position="37"/>
        <end position="60"/>
    </location>
</feature>
<feature type="transmembrane region" description="Helical" evidence="8">
    <location>
        <begin position="200"/>
        <end position="222"/>
    </location>
</feature>
<keyword evidence="4" id="KW-1003">Cell membrane</keyword>
<dbReference type="Proteomes" id="UP001596516">
    <property type="component" value="Unassembled WGS sequence"/>
</dbReference>
<evidence type="ECO:0000256" key="2">
    <source>
        <dbReference type="ARBA" id="ARBA00007783"/>
    </source>
</evidence>
<keyword evidence="5 8" id="KW-0812">Transmembrane</keyword>
<comment type="subcellular location">
    <subcellularLocation>
        <location evidence="1">Cell inner membrane</location>
        <topology evidence="1">Multi-pass membrane protein</topology>
    </subcellularLocation>
</comment>
<sequence length="273" mass="30345">MFQRSAPKSKLHSAASLLELIYHSTVRHIRKSHGNAVIGLFLNIIQSLVLVIVFYFMFSVLGLRGSAVRGDFILYIMSGIFLFMTHIKAIGAVAGAEGPTSPMMHHLPMNTIVAITSAALGTLYIQVLAMGVILFMYDVLASPITVYKPAAAFSMLLLSWFSGCAIGMLFLALKPWFPSAVAIVSQLYTRANMITSGKMFLANTMPGYFIAMFSWNPLFHTIDQARGFTFINYNPHYSSVSYPIYFSLACLVIGLMGEFFTRQRASISWFARR</sequence>
<name>A0ABW2UDH3_9RHOB</name>
<dbReference type="Pfam" id="PF01061">
    <property type="entry name" value="ABC2_membrane"/>
    <property type="match status" value="1"/>
</dbReference>
<reference evidence="11" key="1">
    <citation type="journal article" date="2019" name="Int. J. Syst. Evol. Microbiol.">
        <title>The Global Catalogue of Microorganisms (GCM) 10K type strain sequencing project: providing services to taxonomists for standard genome sequencing and annotation.</title>
        <authorList>
            <consortium name="The Broad Institute Genomics Platform"/>
            <consortium name="The Broad Institute Genome Sequencing Center for Infectious Disease"/>
            <person name="Wu L."/>
            <person name="Ma J."/>
        </authorList>
    </citation>
    <scope>NUCLEOTIDE SEQUENCE [LARGE SCALE GENOMIC DNA]</scope>
    <source>
        <strain evidence="11">CGMCC 1.12750</strain>
    </source>
</reference>
<dbReference type="EMBL" id="JBHTFQ010000001">
    <property type="protein sequence ID" value="MFC7702714.1"/>
    <property type="molecule type" value="Genomic_DNA"/>
</dbReference>
<evidence type="ECO:0000256" key="6">
    <source>
        <dbReference type="ARBA" id="ARBA00022989"/>
    </source>
</evidence>
<feature type="transmembrane region" description="Helical" evidence="8">
    <location>
        <begin position="242"/>
        <end position="260"/>
    </location>
</feature>
<evidence type="ECO:0000313" key="11">
    <source>
        <dbReference type="Proteomes" id="UP001596516"/>
    </source>
</evidence>
<feature type="domain" description="ABC-2 type transporter transmembrane" evidence="9">
    <location>
        <begin position="21"/>
        <end position="227"/>
    </location>
</feature>
<dbReference type="PANTHER" id="PTHR30413:SF8">
    <property type="entry name" value="TRANSPORT PERMEASE PROTEIN"/>
    <property type="match status" value="1"/>
</dbReference>
<evidence type="ECO:0000256" key="8">
    <source>
        <dbReference type="SAM" id="Phobius"/>
    </source>
</evidence>
<comment type="similarity">
    <text evidence="2">Belongs to the ABC-2 integral membrane protein family.</text>
</comment>
<feature type="transmembrane region" description="Helical" evidence="8">
    <location>
        <begin position="112"/>
        <end position="137"/>
    </location>
</feature>
<keyword evidence="6 8" id="KW-1133">Transmembrane helix</keyword>
<evidence type="ECO:0000256" key="4">
    <source>
        <dbReference type="ARBA" id="ARBA00022475"/>
    </source>
</evidence>
<protein>
    <submittedName>
        <fullName evidence="10">ABC transporter permease</fullName>
    </submittedName>
</protein>
<feature type="transmembrane region" description="Helical" evidence="8">
    <location>
        <begin position="72"/>
        <end position="91"/>
    </location>
</feature>
<evidence type="ECO:0000256" key="5">
    <source>
        <dbReference type="ARBA" id="ARBA00022692"/>
    </source>
</evidence>
<proteinExistence type="inferred from homology"/>
<keyword evidence="11" id="KW-1185">Reference proteome</keyword>
<keyword evidence="3" id="KW-0813">Transport</keyword>
<organism evidence="10 11">
    <name type="scientific">Plastorhodobacter daqingensis</name>
    <dbReference type="NCBI Taxonomy" id="1387281"/>
    <lineage>
        <taxon>Bacteria</taxon>
        <taxon>Pseudomonadati</taxon>
        <taxon>Pseudomonadota</taxon>
        <taxon>Alphaproteobacteria</taxon>
        <taxon>Rhodobacterales</taxon>
        <taxon>Paracoccaceae</taxon>
        <taxon>Plastorhodobacter</taxon>
    </lineage>
</organism>
<evidence type="ECO:0000256" key="7">
    <source>
        <dbReference type="ARBA" id="ARBA00023136"/>
    </source>
</evidence>
<keyword evidence="7 8" id="KW-0472">Membrane</keyword>
<accession>A0ABW2UDH3</accession>
<feature type="transmembrane region" description="Helical" evidence="8">
    <location>
        <begin position="149"/>
        <end position="173"/>
    </location>
</feature>